<dbReference type="GO" id="GO:0005524">
    <property type="term" value="F:ATP binding"/>
    <property type="evidence" value="ECO:0007669"/>
    <property type="project" value="InterPro"/>
</dbReference>
<dbReference type="AlphaFoldDB" id="A0AAI8VKH0"/>
<evidence type="ECO:0000259" key="1">
    <source>
        <dbReference type="PROSITE" id="PS50011"/>
    </source>
</evidence>
<dbReference type="InterPro" id="IPR011009">
    <property type="entry name" value="Kinase-like_dom_sf"/>
</dbReference>
<name>A0AAI8VKH0_9PEZI</name>
<keyword evidence="3" id="KW-1185">Reference proteome</keyword>
<dbReference type="Proteomes" id="UP001295740">
    <property type="component" value="Unassembled WGS sequence"/>
</dbReference>
<dbReference type="SUPFAM" id="SSF56112">
    <property type="entry name" value="Protein kinase-like (PK-like)"/>
    <property type="match status" value="1"/>
</dbReference>
<proteinExistence type="predicted"/>
<reference evidence="2" key="1">
    <citation type="submission" date="2023-10" db="EMBL/GenBank/DDBJ databases">
        <authorList>
            <person name="Hackl T."/>
        </authorList>
    </citation>
    <scope>NUCLEOTIDE SEQUENCE</scope>
</reference>
<dbReference type="InterPro" id="IPR000719">
    <property type="entry name" value="Prot_kinase_dom"/>
</dbReference>
<protein>
    <submittedName>
        <fullName evidence="2">Uu.00g077750.m01.CDS01</fullName>
    </submittedName>
</protein>
<feature type="domain" description="Protein kinase" evidence="1">
    <location>
        <begin position="142"/>
        <end position="369"/>
    </location>
</feature>
<organism evidence="2 3">
    <name type="scientific">Anthostomella pinea</name>
    <dbReference type="NCBI Taxonomy" id="933095"/>
    <lineage>
        <taxon>Eukaryota</taxon>
        <taxon>Fungi</taxon>
        <taxon>Dikarya</taxon>
        <taxon>Ascomycota</taxon>
        <taxon>Pezizomycotina</taxon>
        <taxon>Sordariomycetes</taxon>
        <taxon>Xylariomycetidae</taxon>
        <taxon>Xylariales</taxon>
        <taxon>Xylariaceae</taxon>
        <taxon>Anthostomella</taxon>
    </lineage>
</organism>
<dbReference type="PROSITE" id="PS50011">
    <property type="entry name" value="PROTEIN_KINASE_DOM"/>
    <property type="match status" value="1"/>
</dbReference>
<accession>A0AAI8VKH0</accession>
<dbReference type="EMBL" id="CAUWAG010000010">
    <property type="protein sequence ID" value="CAJ2506589.1"/>
    <property type="molecule type" value="Genomic_DNA"/>
</dbReference>
<comment type="caution">
    <text evidence="2">The sequence shown here is derived from an EMBL/GenBank/DDBJ whole genome shotgun (WGS) entry which is preliminary data.</text>
</comment>
<dbReference type="GO" id="GO:0004672">
    <property type="term" value="F:protein kinase activity"/>
    <property type="evidence" value="ECO:0007669"/>
    <property type="project" value="InterPro"/>
</dbReference>
<gene>
    <name evidence="2" type="ORF">KHLLAP_LOCUS7057</name>
</gene>
<evidence type="ECO:0000313" key="2">
    <source>
        <dbReference type="EMBL" id="CAJ2506589.1"/>
    </source>
</evidence>
<dbReference type="Gene3D" id="1.10.510.10">
    <property type="entry name" value="Transferase(Phosphotransferase) domain 1"/>
    <property type="match status" value="1"/>
</dbReference>
<evidence type="ECO:0000313" key="3">
    <source>
        <dbReference type="Proteomes" id="UP001295740"/>
    </source>
</evidence>
<sequence>MPQRFRLGGVTTSALDNDYDIQITMRCFGGVMNISYSLQNIKSDGLRNQYLDNWHALETDDGAQWDRTTKQLVEPFQSIMTDLAGKLPVPPSDLLSDYLYPKHYAFEARAAAGDEKVAPFFIGETPKEDMVPPGQYIPQISGQLQQLFELGSWVSSIYSSRQTRIIPSFSTRAGEPRLARPARVLAGGHEYFFKPWHGGNGPGSANLSELATYRRIAESTAAGRIRSDLRICRMHGVVVDDDEDTWPVSEEGGSRLLGILLTWVETNQKPWLETLYHRASSTVATPDVLSSWSDQLDTLIAEIHRVDIVWGDAKPHNILVDRSGFIWLIDFGGSYTDGWVDRKNKGTKEGDSQGVERIKAFLSKRATTS</sequence>